<dbReference type="PANTHER" id="PTHR46540:SF1">
    <property type="entry name" value="TETRATRICOPEPTIDE REPEAT PROTEIN 12"/>
    <property type="match status" value="1"/>
</dbReference>
<dbReference type="SUPFAM" id="SSF48452">
    <property type="entry name" value="TPR-like"/>
    <property type="match status" value="1"/>
</dbReference>
<dbReference type="InterPro" id="IPR011990">
    <property type="entry name" value="TPR-like_helical_dom_sf"/>
</dbReference>
<evidence type="ECO:0008006" key="3">
    <source>
        <dbReference type="Google" id="ProtNLM"/>
    </source>
</evidence>
<dbReference type="InterPro" id="IPR043195">
    <property type="entry name" value="TTC12"/>
</dbReference>
<organism evidence="1 2">
    <name type="scientific">Chelonoidis abingdonii</name>
    <name type="common">Abingdon island giant tortoise</name>
    <name type="synonym">Testudo abingdonii</name>
    <dbReference type="NCBI Taxonomy" id="106734"/>
    <lineage>
        <taxon>Eukaryota</taxon>
        <taxon>Metazoa</taxon>
        <taxon>Chordata</taxon>
        <taxon>Craniata</taxon>
        <taxon>Vertebrata</taxon>
        <taxon>Euteleostomi</taxon>
        <taxon>Archelosauria</taxon>
        <taxon>Testudinata</taxon>
        <taxon>Testudines</taxon>
        <taxon>Cryptodira</taxon>
        <taxon>Durocryptodira</taxon>
        <taxon>Testudinoidea</taxon>
        <taxon>Testudinidae</taxon>
        <taxon>Chelonoidis</taxon>
    </lineage>
</organism>
<reference evidence="1" key="1">
    <citation type="submission" date="2025-08" db="UniProtKB">
        <authorList>
            <consortium name="Ensembl"/>
        </authorList>
    </citation>
    <scope>IDENTIFICATION</scope>
</reference>
<accession>A0A8C0HDH4</accession>
<dbReference type="Gene3D" id="1.25.40.10">
    <property type="entry name" value="Tetratricopeptide repeat domain"/>
    <property type="match status" value="1"/>
</dbReference>
<dbReference type="GO" id="GO:0070286">
    <property type="term" value="P:axonemal dynein complex assembly"/>
    <property type="evidence" value="ECO:0007669"/>
    <property type="project" value="TreeGrafter"/>
</dbReference>
<protein>
    <recommendedName>
        <fullName evidence="3">Tetratricopeptide repeat protein 12</fullName>
    </recommendedName>
</protein>
<sequence length="137" mass="15760">MTDELEERDLQKFLRDVDEIANLVQGLNSTDPAVQEKAISDTEKRLHIQEVRDDGECKTKKFFLSLTETFMSALEKDAKERAKRRKKNERLANALKEKGNDAFSKGDYATAIQLYTEGLEKQKDMQVLYTNRAQVSV</sequence>
<name>A0A8C0HDH4_CHEAB</name>
<dbReference type="GO" id="GO:0005813">
    <property type="term" value="C:centrosome"/>
    <property type="evidence" value="ECO:0007669"/>
    <property type="project" value="TreeGrafter"/>
</dbReference>
<dbReference type="GeneTree" id="ENSGT00940000161758"/>
<dbReference type="PANTHER" id="PTHR46540">
    <property type="entry name" value="TETRATRICOPEPTIDE REPEAT PROTEIN 12"/>
    <property type="match status" value="1"/>
</dbReference>
<dbReference type="Proteomes" id="UP000694404">
    <property type="component" value="Unplaced"/>
</dbReference>
<dbReference type="GO" id="GO:0007288">
    <property type="term" value="P:sperm axoneme assembly"/>
    <property type="evidence" value="ECO:0007669"/>
    <property type="project" value="TreeGrafter"/>
</dbReference>
<dbReference type="AlphaFoldDB" id="A0A8C0HDH4"/>
<dbReference type="OMA" id="EECETRW"/>
<keyword evidence="2" id="KW-1185">Reference proteome</keyword>
<reference evidence="1" key="2">
    <citation type="submission" date="2025-09" db="UniProtKB">
        <authorList>
            <consortium name="Ensembl"/>
        </authorList>
    </citation>
    <scope>IDENTIFICATION</scope>
</reference>
<dbReference type="GO" id="GO:0005737">
    <property type="term" value="C:cytoplasm"/>
    <property type="evidence" value="ECO:0007669"/>
    <property type="project" value="TreeGrafter"/>
</dbReference>
<proteinExistence type="predicted"/>
<evidence type="ECO:0000313" key="2">
    <source>
        <dbReference type="Proteomes" id="UP000694404"/>
    </source>
</evidence>
<evidence type="ECO:0000313" key="1">
    <source>
        <dbReference type="Ensembl" id="ENSCABP00000021835.1"/>
    </source>
</evidence>
<dbReference type="Ensembl" id="ENSCABT00000023920.1">
    <property type="protein sequence ID" value="ENSCABP00000021835.1"/>
    <property type="gene ID" value="ENSCABG00000016091.1"/>
</dbReference>